<comment type="caution">
    <text evidence="1">The sequence shown here is derived from an EMBL/GenBank/DDBJ whole genome shotgun (WGS) entry which is preliminary data.</text>
</comment>
<keyword evidence="2" id="KW-1185">Reference proteome</keyword>
<dbReference type="EMBL" id="CATNWA010016099">
    <property type="protein sequence ID" value="CAI9589877.1"/>
    <property type="molecule type" value="Genomic_DNA"/>
</dbReference>
<accession>A0ABN9EZX0</accession>
<evidence type="ECO:0000313" key="1">
    <source>
        <dbReference type="EMBL" id="CAI9589877.1"/>
    </source>
</evidence>
<protein>
    <submittedName>
        <fullName evidence="1">Uncharacterized protein</fullName>
    </submittedName>
</protein>
<organism evidence="1 2">
    <name type="scientific">Staurois parvus</name>
    <dbReference type="NCBI Taxonomy" id="386267"/>
    <lineage>
        <taxon>Eukaryota</taxon>
        <taxon>Metazoa</taxon>
        <taxon>Chordata</taxon>
        <taxon>Craniata</taxon>
        <taxon>Vertebrata</taxon>
        <taxon>Euteleostomi</taxon>
        <taxon>Amphibia</taxon>
        <taxon>Batrachia</taxon>
        <taxon>Anura</taxon>
        <taxon>Neobatrachia</taxon>
        <taxon>Ranoidea</taxon>
        <taxon>Ranidae</taxon>
        <taxon>Staurois</taxon>
    </lineage>
</organism>
<reference evidence="1" key="1">
    <citation type="submission" date="2023-05" db="EMBL/GenBank/DDBJ databases">
        <authorList>
            <person name="Stuckert A."/>
        </authorList>
    </citation>
    <scope>NUCLEOTIDE SEQUENCE</scope>
</reference>
<feature type="non-terminal residue" evidence="1">
    <location>
        <position position="1"/>
    </location>
</feature>
<gene>
    <name evidence="1" type="ORF">SPARVUS_LOCUS10955908</name>
</gene>
<proteinExistence type="predicted"/>
<name>A0ABN9EZX0_9NEOB</name>
<dbReference type="Proteomes" id="UP001162483">
    <property type="component" value="Unassembled WGS sequence"/>
</dbReference>
<sequence length="55" mass="6081">LHLAQCSQASTVILSTAKSRHVHWIARQKSVISHSREHVCNALESSGGWLCCCCF</sequence>
<evidence type="ECO:0000313" key="2">
    <source>
        <dbReference type="Proteomes" id="UP001162483"/>
    </source>
</evidence>